<reference evidence="1 2" key="1">
    <citation type="submission" date="2023-11" db="EMBL/GenBank/DDBJ databases">
        <title>Lentzea sokolovensis, sp. nov., Lentzea kristufkii, sp. nov., and Lentzea miocenensis, sp. nov., rare actinobacteria from Sokolov Coal Basin, Miocene lacustrine sediment, Czech Republic.</title>
        <authorList>
            <person name="Lara A."/>
            <person name="Kotroba L."/>
            <person name="Nouioui I."/>
            <person name="Neumann-Schaal M."/>
            <person name="Mast Y."/>
            <person name="Chronakova A."/>
        </authorList>
    </citation>
    <scope>NUCLEOTIDE SEQUENCE [LARGE SCALE GENOMIC DNA]</scope>
    <source>
        <strain evidence="1 2">BCCO 10_0798</strain>
    </source>
</reference>
<evidence type="ECO:0000313" key="2">
    <source>
        <dbReference type="Proteomes" id="UP001271792"/>
    </source>
</evidence>
<protein>
    <submittedName>
        <fullName evidence="1">Phage gp6-like head-tail connector protein</fullName>
    </submittedName>
</protein>
<sequence>MLTPYIQRAALKESLGIDDDEDDDALDRAILSSSLGIDHKTGRTFGRDPAASARTYRSSGRLLWTDDGWHEFLVDDVATDAGLVVEIGSASGGYSAVSGFITGPDNALVRGKPINSLLHPTGWPFYWAQLLRVTAVWGWPSIPADIEMACQIQAGRLYRRKDSPEGVTASTEWGPIRVARLDPDVKDLIDPYVLPGFG</sequence>
<dbReference type="RefSeq" id="WP_319984379.1">
    <property type="nucleotide sequence ID" value="NZ_JAXAVV010000005.1"/>
</dbReference>
<gene>
    <name evidence="1" type="ORF">SK571_13525</name>
</gene>
<organism evidence="1 2">
    <name type="scientific">Lentzea kristufekii</name>
    <dbReference type="NCBI Taxonomy" id="3095430"/>
    <lineage>
        <taxon>Bacteria</taxon>
        <taxon>Bacillati</taxon>
        <taxon>Actinomycetota</taxon>
        <taxon>Actinomycetes</taxon>
        <taxon>Pseudonocardiales</taxon>
        <taxon>Pseudonocardiaceae</taxon>
        <taxon>Lentzea</taxon>
    </lineage>
</organism>
<dbReference type="Gene3D" id="1.10.3230.30">
    <property type="entry name" value="Phage gp6-like head-tail connector protein"/>
    <property type="match status" value="1"/>
</dbReference>
<keyword evidence="2" id="KW-1185">Reference proteome</keyword>
<name>A0ABU4TQ41_9PSEU</name>
<comment type="caution">
    <text evidence="1">The sequence shown here is derived from an EMBL/GenBank/DDBJ whole genome shotgun (WGS) entry which is preliminary data.</text>
</comment>
<accession>A0ABU4TQ41</accession>
<dbReference type="Proteomes" id="UP001271792">
    <property type="component" value="Unassembled WGS sequence"/>
</dbReference>
<proteinExistence type="predicted"/>
<dbReference type="EMBL" id="JAXAVV010000005">
    <property type="protein sequence ID" value="MDX8050406.1"/>
    <property type="molecule type" value="Genomic_DNA"/>
</dbReference>
<evidence type="ECO:0000313" key="1">
    <source>
        <dbReference type="EMBL" id="MDX8050406.1"/>
    </source>
</evidence>